<dbReference type="EMBL" id="PYDT01000008">
    <property type="protein sequence ID" value="THU52648.1"/>
    <property type="molecule type" value="Genomic_DNA"/>
</dbReference>
<dbReference type="Proteomes" id="UP000317650">
    <property type="component" value="Chromosome 10"/>
</dbReference>
<evidence type="ECO:0000256" key="1">
    <source>
        <dbReference type="SAM" id="MobiDB-lite"/>
    </source>
</evidence>
<evidence type="ECO:0008006" key="4">
    <source>
        <dbReference type="Google" id="ProtNLM"/>
    </source>
</evidence>
<dbReference type="PANTHER" id="PTHR21243">
    <property type="entry name" value="PROTEIN SCAI"/>
    <property type="match status" value="1"/>
</dbReference>
<dbReference type="AlphaFoldDB" id="A0A4S8IV08"/>
<feature type="region of interest" description="Disordered" evidence="1">
    <location>
        <begin position="359"/>
        <end position="393"/>
    </location>
</feature>
<gene>
    <name evidence="2" type="ORF">C4D60_Mb10t06150</name>
</gene>
<dbReference type="GO" id="GO:0006351">
    <property type="term" value="P:DNA-templated transcription"/>
    <property type="evidence" value="ECO:0007669"/>
    <property type="project" value="InterPro"/>
</dbReference>
<feature type="compositionally biased region" description="Polar residues" evidence="1">
    <location>
        <begin position="359"/>
        <end position="369"/>
    </location>
</feature>
<dbReference type="GO" id="GO:0003714">
    <property type="term" value="F:transcription corepressor activity"/>
    <property type="evidence" value="ECO:0007669"/>
    <property type="project" value="InterPro"/>
</dbReference>
<dbReference type="InterPro" id="IPR022709">
    <property type="entry name" value="SCAI"/>
</dbReference>
<dbReference type="STRING" id="52838.A0A4S8IV08"/>
<name>A0A4S8IV08_MUSBA</name>
<protein>
    <recommendedName>
        <fullName evidence="4">Protein SCAI</fullName>
    </recommendedName>
</protein>
<sequence length="608" mass="68330">MADEERGEAASEVLARFHSLVEVADRKFARVRDLPPTARGALHLLHCRKAFKAYTRLWQFQQQRRRELVDGGLRRWEIGDIASRIGQLYYGQYQRTSEVRFLLEAYVFYEAIVSRGYFEASRASAAPDLKLRYKELRFQARFFIVALLLNRTDEVRQLADRFRALVEESKAAFPATNFKEWKQVAQEISRFLKADVSSKISRPLRYNILFDAHPSSFPYIARFHANRVLRLRDALLASYRRNEIKFAELSLDTYRMVQCLEWEPSGSSYQLFRKEPYENGAFSDQSGASGLIDINLAADLMDPDLPPNPRKAVIYHPSVSQFLAVTATICEELSSDNILLIYISASGKTDCSVASHKNVNGKSTNSSKANHAPQVSWKSDSSPSQPATDDKLYSSTKPGSYLCLGAQGSNNLYPDDLTIHGAERGEASALLLSHEKPLSVSETDLTSSGSQFTYFLTAPLQAFCQLVGLSPDVEADIYNNAESLLSSALAEWEVTLCTSKSLDRVYILPNRAFSLFAVHLPECVPKLPESLSPESAVTQIHIHHLAERLGVSNHFHFLDAIEDSVQSRSGFICDHRLCICVIETSRDQCFLIVGHNGGSILEVRHITK</sequence>
<accession>A0A4S8IV08</accession>
<reference evidence="2 3" key="1">
    <citation type="journal article" date="2019" name="Nat. Plants">
        <title>Genome sequencing of Musa balbisiana reveals subgenome evolution and function divergence in polyploid bananas.</title>
        <authorList>
            <person name="Yao X."/>
        </authorList>
    </citation>
    <scope>NUCLEOTIDE SEQUENCE [LARGE SCALE GENOMIC DNA]</scope>
    <source>
        <strain evidence="3">cv. DH-PKW</strain>
        <tissue evidence="2">Leaves</tissue>
    </source>
</reference>
<evidence type="ECO:0000313" key="2">
    <source>
        <dbReference type="EMBL" id="THU52648.1"/>
    </source>
</evidence>
<feature type="compositionally biased region" description="Polar residues" evidence="1">
    <location>
        <begin position="376"/>
        <end position="393"/>
    </location>
</feature>
<comment type="caution">
    <text evidence="2">The sequence shown here is derived from an EMBL/GenBank/DDBJ whole genome shotgun (WGS) entry which is preliminary data.</text>
</comment>
<organism evidence="2 3">
    <name type="scientific">Musa balbisiana</name>
    <name type="common">Banana</name>
    <dbReference type="NCBI Taxonomy" id="52838"/>
    <lineage>
        <taxon>Eukaryota</taxon>
        <taxon>Viridiplantae</taxon>
        <taxon>Streptophyta</taxon>
        <taxon>Embryophyta</taxon>
        <taxon>Tracheophyta</taxon>
        <taxon>Spermatophyta</taxon>
        <taxon>Magnoliopsida</taxon>
        <taxon>Liliopsida</taxon>
        <taxon>Zingiberales</taxon>
        <taxon>Musaceae</taxon>
        <taxon>Musa</taxon>
    </lineage>
</organism>
<dbReference type="Pfam" id="PF12070">
    <property type="entry name" value="SCAI"/>
    <property type="match status" value="2"/>
</dbReference>
<evidence type="ECO:0000313" key="3">
    <source>
        <dbReference type="Proteomes" id="UP000317650"/>
    </source>
</evidence>
<proteinExistence type="predicted"/>
<keyword evidence="3" id="KW-1185">Reference proteome</keyword>